<dbReference type="GO" id="GO:0003677">
    <property type="term" value="F:DNA binding"/>
    <property type="evidence" value="ECO:0007669"/>
    <property type="project" value="UniProtKB-UniRule"/>
</dbReference>
<feature type="domain" description="OmpR/PhoB-type" evidence="5">
    <location>
        <begin position="1"/>
        <end position="90"/>
    </location>
</feature>
<dbReference type="InterPro" id="IPR027417">
    <property type="entry name" value="P-loop_NTPase"/>
</dbReference>
<comment type="similarity">
    <text evidence="1">Belongs to the AfsR/DnrI/RedD regulatory family.</text>
</comment>
<dbReference type="Gene3D" id="3.40.630.30">
    <property type="match status" value="1"/>
</dbReference>
<reference evidence="6 7" key="1">
    <citation type="submission" date="2019-07" db="EMBL/GenBank/DDBJ databases">
        <title>Lentzea xizangensis sp. nov., isolated from Qinghai-Tibetan Plateau Soils.</title>
        <authorList>
            <person name="Huang J."/>
        </authorList>
    </citation>
    <scope>NUCLEOTIDE SEQUENCE [LARGE SCALE GENOMIC DNA]</scope>
    <source>
        <strain evidence="6 7">FXJ1.1311</strain>
    </source>
</reference>
<dbReference type="Gene3D" id="1.25.40.10">
    <property type="entry name" value="Tetratricopeptide repeat domain"/>
    <property type="match status" value="2"/>
</dbReference>
<dbReference type="SUPFAM" id="SSF52540">
    <property type="entry name" value="P-loop containing nucleoside triphosphate hydrolases"/>
    <property type="match status" value="1"/>
</dbReference>
<dbReference type="GO" id="GO:0016747">
    <property type="term" value="F:acyltransferase activity, transferring groups other than amino-acyl groups"/>
    <property type="evidence" value="ECO:0007669"/>
    <property type="project" value="InterPro"/>
</dbReference>
<dbReference type="InterPro" id="IPR016032">
    <property type="entry name" value="Sig_transdc_resp-reg_C-effctor"/>
</dbReference>
<dbReference type="OrthoDB" id="9812579at2"/>
<dbReference type="RefSeq" id="WP_146354570.1">
    <property type="nucleotide sequence ID" value="NZ_VOBR01000015.1"/>
</dbReference>
<dbReference type="InterPro" id="IPR011990">
    <property type="entry name" value="TPR-like_helical_dom_sf"/>
</dbReference>
<dbReference type="SMART" id="SM00862">
    <property type="entry name" value="Trans_reg_C"/>
    <property type="match status" value="1"/>
</dbReference>
<dbReference type="AlphaFoldDB" id="A0A563EQB3"/>
<dbReference type="Pfam" id="PF03704">
    <property type="entry name" value="BTAD"/>
    <property type="match status" value="1"/>
</dbReference>
<proteinExistence type="inferred from homology"/>
<evidence type="ECO:0000313" key="6">
    <source>
        <dbReference type="EMBL" id="TWP49586.1"/>
    </source>
</evidence>
<comment type="caution">
    <text evidence="6">The sequence shown here is derived from an EMBL/GenBank/DDBJ whole genome shotgun (WGS) entry which is preliminary data.</text>
</comment>
<dbReference type="CDD" id="cd15831">
    <property type="entry name" value="BTAD"/>
    <property type="match status" value="1"/>
</dbReference>
<evidence type="ECO:0000259" key="4">
    <source>
        <dbReference type="PROSITE" id="PS51186"/>
    </source>
</evidence>
<dbReference type="Pfam" id="PF00486">
    <property type="entry name" value="Trans_reg_C"/>
    <property type="match status" value="1"/>
</dbReference>
<dbReference type="Proteomes" id="UP000316639">
    <property type="component" value="Unassembled WGS sequence"/>
</dbReference>
<dbReference type="PROSITE" id="PS51186">
    <property type="entry name" value="GNAT"/>
    <property type="match status" value="1"/>
</dbReference>
<keyword evidence="7" id="KW-1185">Reference proteome</keyword>
<dbReference type="EMBL" id="VOBR01000015">
    <property type="protein sequence ID" value="TWP49586.1"/>
    <property type="molecule type" value="Genomic_DNA"/>
</dbReference>
<gene>
    <name evidence="6" type="ORF">FKR81_23945</name>
</gene>
<dbReference type="InterPro" id="IPR000182">
    <property type="entry name" value="GNAT_dom"/>
</dbReference>
<accession>A0A563EQB3</accession>
<evidence type="ECO:0000313" key="7">
    <source>
        <dbReference type="Proteomes" id="UP000316639"/>
    </source>
</evidence>
<dbReference type="InterPro" id="IPR019734">
    <property type="entry name" value="TPR_rpt"/>
</dbReference>
<dbReference type="InterPro" id="IPR001867">
    <property type="entry name" value="OmpR/PhoB-type_DNA-bd"/>
</dbReference>
<dbReference type="Pfam" id="PF13508">
    <property type="entry name" value="Acetyltransf_7"/>
    <property type="match status" value="1"/>
</dbReference>
<dbReference type="PANTHER" id="PTHR47691">
    <property type="entry name" value="REGULATOR-RELATED"/>
    <property type="match status" value="1"/>
</dbReference>
<evidence type="ECO:0000259" key="5">
    <source>
        <dbReference type="PROSITE" id="PS51755"/>
    </source>
</evidence>
<dbReference type="InterPro" id="IPR016181">
    <property type="entry name" value="Acyl_CoA_acyltransferase"/>
</dbReference>
<dbReference type="SUPFAM" id="SSF48452">
    <property type="entry name" value="TPR-like"/>
    <property type="match status" value="3"/>
</dbReference>
<dbReference type="PANTHER" id="PTHR47691:SF3">
    <property type="entry name" value="HTH-TYPE TRANSCRIPTIONAL REGULATOR RV0890C-RELATED"/>
    <property type="match status" value="1"/>
</dbReference>
<dbReference type="PROSITE" id="PS51755">
    <property type="entry name" value="OMPR_PHOB"/>
    <property type="match status" value="1"/>
</dbReference>
<dbReference type="CDD" id="cd04301">
    <property type="entry name" value="NAT_SF"/>
    <property type="match status" value="1"/>
</dbReference>
<dbReference type="SUPFAM" id="SSF55729">
    <property type="entry name" value="Acyl-CoA N-acyltransferases (Nat)"/>
    <property type="match status" value="1"/>
</dbReference>
<dbReference type="SMART" id="SM00028">
    <property type="entry name" value="TPR"/>
    <property type="match status" value="4"/>
</dbReference>
<dbReference type="GO" id="GO:0000160">
    <property type="term" value="P:phosphorelay signal transduction system"/>
    <property type="evidence" value="ECO:0007669"/>
    <property type="project" value="InterPro"/>
</dbReference>
<protein>
    <submittedName>
        <fullName evidence="6">GNAT family N-acetyltransferase</fullName>
    </submittedName>
</protein>
<dbReference type="InterPro" id="IPR005158">
    <property type="entry name" value="BTAD"/>
</dbReference>
<name>A0A563EQB3_9PSEU</name>
<dbReference type="GO" id="GO:0006355">
    <property type="term" value="P:regulation of DNA-templated transcription"/>
    <property type="evidence" value="ECO:0007669"/>
    <property type="project" value="InterPro"/>
</dbReference>
<dbReference type="SMART" id="SM01043">
    <property type="entry name" value="BTAD"/>
    <property type="match status" value="1"/>
</dbReference>
<keyword evidence="2 3" id="KW-0238">DNA-binding</keyword>
<evidence type="ECO:0000256" key="2">
    <source>
        <dbReference type="ARBA" id="ARBA00023125"/>
    </source>
</evidence>
<evidence type="ECO:0000256" key="1">
    <source>
        <dbReference type="ARBA" id="ARBA00005820"/>
    </source>
</evidence>
<organism evidence="6 7">
    <name type="scientific">Lentzea tibetensis</name>
    <dbReference type="NCBI Taxonomy" id="2591470"/>
    <lineage>
        <taxon>Bacteria</taxon>
        <taxon>Bacillati</taxon>
        <taxon>Actinomycetota</taxon>
        <taxon>Actinomycetes</taxon>
        <taxon>Pseudonocardiales</taxon>
        <taxon>Pseudonocardiaceae</taxon>
        <taxon>Lentzea</taxon>
    </lineage>
</organism>
<keyword evidence="6" id="KW-0808">Transferase</keyword>
<feature type="DNA-binding region" description="OmpR/PhoB-type" evidence="3">
    <location>
        <begin position="1"/>
        <end position="90"/>
    </location>
</feature>
<dbReference type="SUPFAM" id="SSF46894">
    <property type="entry name" value="C-terminal effector domain of the bipartite response regulators"/>
    <property type="match status" value="1"/>
</dbReference>
<dbReference type="Gene3D" id="1.10.10.10">
    <property type="entry name" value="Winged helix-like DNA-binding domain superfamily/Winged helix DNA-binding domain"/>
    <property type="match status" value="1"/>
</dbReference>
<sequence length="1096" mass="117375">MRFGVLGPLEARLADGTLVPIGAPRLRALLAMLVLDAGRIVGQDRLIDGLYGTDLPANAANALQSQVSRLRRLLPGAVIEHSPAGYRLLTDPSSVDASLCAELVAQGRGAEALALWRGPALADVDTPFAAAARARLEELHIDAVAVEGDVAALRDLVTAHPLRENLRAALMHALHRDGRQAEALEVFESGRRLLAEELGVDPSPDLAAAHLEVLRAERPRRLPAQLTSFVGRTDEVRRVTKWLGEARLVTLTGPGGAGKTRLAVETAGQWPDEVYFADLGAVNGPFTRPVVAPEATSDVPQRGSAGGGAGAEVAQAVLTAVGARETGLRSPAGQVDAVDRLAAALADRPVLLVVDNCEHVIADAATVVGKLLAGCPNLRVLATSREPLAITGETLCPLPPLEATSAARLFIDRALAVRPDLEPDARVVATICAALDGMPLAIELAAARARALPLTEIATRLDDRFRLLTRGSRTAAPRHRTLQAVVEWSWDLLDDAERDLATQLTVFTGGASLDAIRAVCGLADVDVLTGLVDKSLVEISDDRYRMLDTIRAFCAAKAREDIRPRHAAHFLALAREAEPHLRRTEQLTWLHRLARDNDNLTAAVRWAIAADHRTALELIAALTTYWWFRGLRTDAARLADDLLVATGDTPVPGMSEEYAMALLIAWPVATGDQTARMRLTTRLTDALDAPPRYPIMTMIWGMATGAPTGVGLDHMERRYGLLGADPWSLALARLGEGLMALQQQDITAAERLLADGVVQFQAVGDRWGTSLGLAQLAEIALLTGHPERAVERADQARHLIEELDAAEDLADLLCVRATALATLGDLAGAEADYRRSIGLARQAGSSASLANCHLGMGELALRRGHLDEATELCDQAWDECPSGWYGPEQTRCYIQFTRGRIAAARGDHDGARAAFTDAVRRARAQRDQIAIKTVSGEAGVVDLDVTDDETAERVHQVAQRAYRVEAGLIGADSIPPLHETLDEMRAQPLTWLGVPGDDGLPVAFVAYEDAQELDINRLCVDPGHFRKGLARRLVRALPPRAAVVHTGALNTPATTLYAREGFERTGTIEPEPGLLVATFRRPAPATTATPAASDAG</sequence>
<dbReference type="InterPro" id="IPR036388">
    <property type="entry name" value="WH-like_DNA-bd_sf"/>
</dbReference>
<evidence type="ECO:0000256" key="3">
    <source>
        <dbReference type="PROSITE-ProRule" id="PRU01091"/>
    </source>
</evidence>
<feature type="domain" description="N-acetyltransferase" evidence="4">
    <location>
        <begin position="941"/>
        <end position="1082"/>
    </location>
</feature>